<proteinExistence type="predicted"/>
<organism evidence="1">
    <name type="scientific">marine sediment metagenome</name>
    <dbReference type="NCBI Taxonomy" id="412755"/>
    <lineage>
        <taxon>unclassified sequences</taxon>
        <taxon>metagenomes</taxon>
        <taxon>ecological metagenomes</taxon>
    </lineage>
</organism>
<reference evidence="1" key="1">
    <citation type="journal article" date="2015" name="Nature">
        <title>Complex archaea that bridge the gap between prokaryotes and eukaryotes.</title>
        <authorList>
            <person name="Spang A."/>
            <person name="Saw J.H."/>
            <person name="Jorgensen S.L."/>
            <person name="Zaremba-Niedzwiedzka K."/>
            <person name="Martijn J."/>
            <person name="Lind A.E."/>
            <person name="van Eijk R."/>
            <person name="Schleper C."/>
            <person name="Guy L."/>
            <person name="Ettema T.J."/>
        </authorList>
    </citation>
    <scope>NUCLEOTIDE SEQUENCE</scope>
</reference>
<gene>
    <name evidence="1" type="ORF">LCGC14_2112950</name>
</gene>
<evidence type="ECO:0008006" key="2">
    <source>
        <dbReference type="Google" id="ProtNLM"/>
    </source>
</evidence>
<comment type="caution">
    <text evidence="1">The sequence shown here is derived from an EMBL/GenBank/DDBJ whole genome shotgun (WGS) entry which is preliminary data.</text>
</comment>
<accession>A0A0F9ETM9</accession>
<dbReference type="EMBL" id="LAZR01026150">
    <property type="protein sequence ID" value="KKL69636.1"/>
    <property type="molecule type" value="Genomic_DNA"/>
</dbReference>
<evidence type="ECO:0000313" key="1">
    <source>
        <dbReference type="EMBL" id="KKL69636.1"/>
    </source>
</evidence>
<protein>
    <recommendedName>
        <fullName evidence="2">OB domain-containing protein</fullName>
    </recommendedName>
</protein>
<name>A0A0F9ETM9_9ZZZZ</name>
<sequence length="107" mass="12673">MVNEVKYQDFAYNIGKVVKIRGKVAKEIWQHMTTIINSHDNMEYFDMEENYQIVVYSKDLISRSGTVELTGELIKIEGKHKNPKSKIHDDFYEFQLIVDSWKEVEID</sequence>
<dbReference type="AlphaFoldDB" id="A0A0F9ETM9"/>